<reference evidence="2" key="1">
    <citation type="journal article" date="2020" name="Stud. Mycol.">
        <title>101 Dothideomycetes genomes: a test case for predicting lifestyles and emergence of pathogens.</title>
        <authorList>
            <person name="Haridas S."/>
            <person name="Albert R."/>
            <person name="Binder M."/>
            <person name="Bloem J."/>
            <person name="Labutti K."/>
            <person name="Salamov A."/>
            <person name="Andreopoulos B."/>
            <person name="Baker S."/>
            <person name="Barry K."/>
            <person name="Bills G."/>
            <person name="Bluhm B."/>
            <person name="Cannon C."/>
            <person name="Castanera R."/>
            <person name="Culley D."/>
            <person name="Daum C."/>
            <person name="Ezra D."/>
            <person name="Gonzalez J."/>
            <person name="Henrissat B."/>
            <person name="Kuo A."/>
            <person name="Liang C."/>
            <person name="Lipzen A."/>
            <person name="Lutzoni F."/>
            <person name="Magnuson J."/>
            <person name="Mondo S."/>
            <person name="Nolan M."/>
            <person name="Ohm R."/>
            <person name="Pangilinan J."/>
            <person name="Park H.-J."/>
            <person name="Ramirez L."/>
            <person name="Alfaro M."/>
            <person name="Sun H."/>
            <person name="Tritt A."/>
            <person name="Yoshinaga Y."/>
            <person name="Zwiers L.-H."/>
            <person name="Turgeon B."/>
            <person name="Goodwin S."/>
            <person name="Spatafora J."/>
            <person name="Crous P."/>
            <person name="Grigoriev I."/>
        </authorList>
    </citation>
    <scope>NUCLEOTIDE SEQUENCE</scope>
    <source>
        <strain evidence="2">CBS 122368</strain>
    </source>
</reference>
<feature type="region of interest" description="Disordered" evidence="1">
    <location>
        <begin position="133"/>
        <end position="155"/>
    </location>
</feature>
<dbReference type="GeneID" id="54580609"/>
<proteinExistence type="predicted"/>
<keyword evidence="3" id="KW-1185">Reference proteome</keyword>
<dbReference type="EMBL" id="ML987210">
    <property type="protein sequence ID" value="KAF2241846.1"/>
    <property type="molecule type" value="Genomic_DNA"/>
</dbReference>
<evidence type="ECO:0000313" key="3">
    <source>
        <dbReference type="Proteomes" id="UP000800094"/>
    </source>
</evidence>
<protein>
    <submittedName>
        <fullName evidence="2">Uncharacterized protein</fullName>
    </submittedName>
</protein>
<gene>
    <name evidence="2" type="ORF">BU26DRAFT_511238</name>
</gene>
<dbReference type="OrthoDB" id="3796585at2759"/>
<feature type="region of interest" description="Disordered" evidence="1">
    <location>
        <begin position="85"/>
        <end position="118"/>
    </location>
</feature>
<dbReference type="RefSeq" id="XP_033676850.1">
    <property type="nucleotide sequence ID" value="XM_033827279.1"/>
</dbReference>
<dbReference type="Proteomes" id="UP000800094">
    <property type="component" value="Unassembled WGS sequence"/>
</dbReference>
<organism evidence="2 3">
    <name type="scientific">Trematosphaeria pertusa</name>
    <dbReference type="NCBI Taxonomy" id="390896"/>
    <lineage>
        <taxon>Eukaryota</taxon>
        <taxon>Fungi</taxon>
        <taxon>Dikarya</taxon>
        <taxon>Ascomycota</taxon>
        <taxon>Pezizomycotina</taxon>
        <taxon>Dothideomycetes</taxon>
        <taxon>Pleosporomycetidae</taxon>
        <taxon>Pleosporales</taxon>
        <taxon>Massarineae</taxon>
        <taxon>Trematosphaeriaceae</taxon>
        <taxon>Trematosphaeria</taxon>
    </lineage>
</organism>
<name>A0A6A6HUR4_9PLEO</name>
<evidence type="ECO:0000256" key="1">
    <source>
        <dbReference type="SAM" id="MobiDB-lite"/>
    </source>
</evidence>
<feature type="compositionally biased region" description="Polar residues" evidence="1">
    <location>
        <begin position="98"/>
        <end position="114"/>
    </location>
</feature>
<dbReference type="AlphaFoldDB" id="A0A6A6HUR4"/>
<sequence>MECYGTACFMCTAEGSLSLRCTYLPRPMQPSPRKTRPPWDVVCDPRLRRASRYVKRSGEGVEGLSNRASKCDGSRAATVTANAEYREASETSAGAAYESQSQETITSQDDTNGIVQDDTDTSLDQLAFDYNQSRKCPKSRQSRSRKRAGTSSYPPASACADYAAHFAHTSLQPVKAYVDRPALCDWIREQLDRASSEGRREGTRTLAVFDIALKPCVLKPGSWHQTG</sequence>
<feature type="compositionally biased region" description="Basic residues" evidence="1">
    <location>
        <begin position="135"/>
        <end position="148"/>
    </location>
</feature>
<evidence type="ECO:0000313" key="2">
    <source>
        <dbReference type="EMBL" id="KAF2241846.1"/>
    </source>
</evidence>
<accession>A0A6A6HUR4</accession>